<dbReference type="InterPro" id="IPR036047">
    <property type="entry name" value="F-box-like_dom_sf"/>
</dbReference>
<dbReference type="STRING" id="490622.A0A395NLL9"/>
<feature type="compositionally biased region" description="Low complexity" evidence="1">
    <location>
        <begin position="183"/>
        <end position="192"/>
    </location>
</feature>
<proteinExistence type="predicted"/>
<dbReference type="Pfam" id="PF00646">
    <property type="entry name" value="F-box"/>
    <property type="match status" value="1"/>
</dbReference>
<feature type="compositionally biased region" description="Low complexity" evidence="1">
    <location>
        <begin position="200"/>
        <end position="209"/>
    </location>
</feature>
<accession>A0A395NLL9</accession>
<organism evidence="3 4">
    <name type="scientific">Trichoderma arundinaceum</name>
    <dbReference type="NCBI Taxonomy" id="490622"/>
    <lineage>
        <taxon>Eukaryota</taxon>
        <taxon>Fungi</taxon>
        <taxon>Dikarya</taxon>
        <taxon>Ascomycota</taxon>
        <taxon>Pezizomycotina</taxon>
        <taxon>Sordariomycetes</taxon>
        <taxon>Hypocreomycetidae</taxon>
        <taxon>Hypocreales</taxon>
        <taxon>Hypocreaceae</taxon>
        <taxon>Trichoderma</taxon>
    </lineage>
</organism>
<feature type="domain" description="F-box" evidence="2">
    <location>
        <begin position="284"/>
        <end position="326"/>
    </location>
</feature>
<evidence type="ECO:0000259" key="2">
    <source>
        <dbReference type="PROSITE" id="PS50181"/>
    </source>
</evidence>
<gene>
    <name evidence="3" type="ORF">TARUN_5464</name>
</gene>
<name>A0A395NLL9_TRIAR</name>
<dbReference type="OrthoDB" id="5396937at2759"/>
<feature type="region of interest" description="Disordered" evidence="1">
    <location>
        <begin position="548"/>
        <end position="586"/>
    </location>
</feature>
<evidence type="ECO:0000313" key="3">
    <source>
        <dbReference type="EMBL" id="RFU76763.1"/>
    </source>
</evidence>
<evidence type="ECO:0000256" key="1">
    <source>
        <dbReference type="SAM" id="MobiDB-lite"/>
    </source>
</evidence>
<dbReference type="EMBL" id="PXOA01000328">
    <property type="protein sequence ID" value="RFU76763.1"/>
    <property type="molecule type" value="Genomic_DNA"/>
</dbReference>
<feature type="compositionally biased region" description="Polar residues" evidence="1">
    <location>
        <begin position="564"/>
        <end position="574"/>
    </location>
</feature>
<keyword evidence="4" id="KW-1185">Reference proteome</keyword>
<dbReference type="CDD" id="cd09917">
    <property type="entry name" value="F-box_SF"/>
    <property type="match status" value="1"/>
</dbReference>
<comment type="caution">
    <text evidence="3">The sequence shown here is derived from an EMBL/GenBank/DDBJ whole genome shotgun (WGS) entry which is preliminary data.</text>
</comment>
<sequence>MPAATRFFSFPIIASSSPASLSHTGPPHFLILCREPCPALHRVAAALFFFLLPLLASSHAAPHPSQRISQGQTQTRQGRPATTDDDDDEKRRIACHPSAVARLAASLALLVFPLPPCLLGGVAIAFPAIAAARHPQTHILSLVHIVASTPSPTMAEHQRRVAAMDPPHITEFASERYFEKLNQLQQQQQQQQTEHAEPGAATTAATATTTIHASSTSRFILPLRDSKPADVDAVKPSDSKRDKSRFFSIRHKVSLLHSKSDAESTAVAHSRASTESTRKSIPLDQLFLALPSELQIQIISSLPLTDILNLRLASKSWHALITMNEVPIVRYHLDHHIPAYATRLYPLRDSSDINFHYLCSLWHRLHVAAKLSYLMCEWITKDIFLRQTEAQKLAFAPQHERMRRRLIPLLFTVFHFFETYRKLHLQYIADNGNGLLKEPYTVNPIETQVMNMYDNQTLLRVHEVFPLIISSFCRRLRPPTYVGRVERSLRGYLRERPPDEVHVAILCLGGLRQVERLWETKGYNNRRTAVDVWFGSLTKETAAEAPAKGRLGLKNFGRKKSTSSDRPPNRSSFSEGGRRSPWGSVDSTHNGGFMPYSVFNTSLSADAPMAPLEREQAKTLLGDLPSLQNIWLTTAEAMILDRKIVQRPQDIKRNQQVMLDLIREDGLDEVDEWCYGRHISDSVRPPAAALGDDAD</sequence>
<dbReference type="SMART" id="SM00256">
    <property type="entry name" value="FBOX"/>
    <property type="match status" value="1"/>
</dbReference>
<dbReference type="Proteomes" id="UP000266272">
    <property type="component" value="Unassembled WGS sequence"/>
</dbReference>
<reference evidence="3 4" key="1">
    <citation type="journal article" date="2018" name="PLoS Pathog.">
        <title>Evolution of structural diversity of trichothecenes, a family of toxins produced by plant pathogenic and entomopathogenic fungi.</title>
        <authorList>
            <person name="Proctor R.H."/>
            <person name="McCormick S.P."/>
            <person name="Kim H.S."/>
            <person name="Cardoza R.E."/>
            <person name="Stanley A.M."/>
            <person name="Lindo L."/>
            <person name="Kelly A."/>
            <person name="Brown D.W."/>
            <person name="Lee T."/>
            <person name="Vaughan M.M."/>
            <person name="Alexander N.J."/>
            <person name="Busman M."/>
            <person name="Gutierrez S."/>
        </authorList>
    </citation>
    <scope>NUCLEOTIDE SEQUENCE [LARGE SCALE GENOMIC DNA]</scope>
    <source>
        <strain evidence="3 4">IBT 40837</strain>
    </source>
</reference>
<dbReference type="InterPro" id="IPR001810">
    <property type="entry name" value="F-box_dom"/>
</dbReference>
<dbReference type="PROSITE" id="PS50181">
    <property type="entry name" value="FBOX"/>
    <property type="match status" value="1"/>
</dbReference>
<feature type="compositionally biased region" description="Polar residues" evidence="1">
    <location>
        <begin position="66"/>
        <end position="77"/>
    </location>
</feature>
<feature type="region of interest" description="Disordered" evidence="1">
    <location>
        <begin position="62"/>
        <end position="90"/>
    </location>
</feature>
<dbReference type="SUPFAM" id="SSF81383">
    <property type="entry name" value="F-box domain"/>
    <property type="match status" value="1"/>
</dbReference>
<feature type="region of interest" description="Disordered" evidence="1">
    <location>
        <begin position="183"/>
        <end position="209"/>
    </location>
</feature>
<evidence type="ECO:0000313" key="4">
    <source>
        <dbReference type="Proteomes" id="UP000266272"/>
    </source>
</evidence>
<protein>
    <submittedName>
        <fullName evidence="3">Cyclin-like f-box</fullName>
    </submittedName>
</protein>
<dbReference type="AlphaFoldDB" id="A0A395NLL9"/>